<dbReference type="PANTHER" id="PTHR24121:SF29">
    <property type="match status" value="1"/>
</dbReference>
<dbReference type="AlphaFoldDB" id="A0A2N9I1M5"/>
<dbReference type="Pfam" id="PF12796">
    <property type="entry name" value="Ank_2"/>
    <property type="match status" value="1"/>
</dbReference>
<name>A0A2N9I1M5_FAGSY</name>
<sequence>MRDLEINIEEERDVDPSKCFRKLKEPYLATLTGEWDAVKSFFEKYPQLVFSPLTEDEDTAFHIAAYSGENEALQHLVCLVPPSRIFEVLSRKNVRGNNTFHDVATTDNVESAELLVTKLLAAYGQVRGSNLFQLKELLEDRNQEGETPLFMAAARGHTKMAKFLAKKVGNISHHFQRNYGESVLHIAIEGQSFDTGIWLLGKDKQLASRMGKDGLTCLQLLAKMPAAFRSSYSHCSRLNHVLYYYLPNQIDDYDDDDDDADHEDLESGQSSNSFPKSKKHSSGSMYPGNNQS</sequence>
<dbReference type="PROSITE" id="PS50088">
    <property type="entry name" value="ANK_REPEAT"/>
    <property type="match status" value="1"/>
</dbReference>
<feature type="repeat" description="ANK" evidence="1">
    <location>
        <begin position="144"/>
        <end position="172"/>
    </location>
</feature>
<proteinExistence type="predicted"/>
<feature type="compositionally biased region" description="Acidic residues" evidence="2">
    <location>
        <begin position="254"/>
        <end position="266"/>
    </location>
</feature>
<dbReference type="PANTHER" id="PTHR24121">
    <property type="entry name" value="NO MECHANORECEPTOR POTENTIAL C, ISOFORM D-RELATED"/>
    <property type="match status" value="1"/>
</dbReference>
<dbReference type="EMBL" id="OIVN01004535">
    <property type="protein sequence ID" value="SPD17929.1"/>
    <property type="molecule type" value="Genomic_DNA"/>
</dbReference>
<reference evidence="3" key="1">
    <citation type="submission" date="2018-02" db="EMBL/GenBank/DDBJ databases">
        <authorList>
            <person name="Cohen D.B."/>
            <person name="Kent A.D."/>
        </authorList>
    </citation>
    <scope>NUCLEOTIDE SEQUENCE</scope>
</reference>
<feature type="compositionally biased region" description="Polar residues" evidence="2">
    <location>
        <begin position="282"/>
        <end position="292"/>
    </location>
</feature>
<organism evidence="3">
    <name type="scientific">Fagus sylvatica</name>
    <name type="common">Beechnut</name>
    <dbReference type="NCBI Taxonomy" id="28930"/>
    <lineage>
        <taxon>Eukaryota</taxon>
        <taxon>Viridiplantae</taxon>
        <taxon>Streptophyta</taxon>
        <taxon>Embryophyta</taxon>
        <taxon>Tracheophyta</taxon>
        <taxon>Spermatophyta</taxon>
        <taxon>Magnoliopsida</taxon>
        <taxon>eudicotyledons</taxon>
        <taxon>Gunneridae</taxon>
        <taxon>Pentapetalae</taxon>
        <taxon>rosids</taxon>
        <taxon>fabids</taxon>
        <taxon>Fagales</taxon>
        <taxon>Fagaceae</taxon>
        <taxon>Fagus</taxon>
    </lineage>
</organism>
<keyword evidence="1" id="KW-0040">ANK repeat</keyword>
<dbReference type="InterPro" id="IPR002110">
    <property type="entry name" value="Ankyrin_rpt"/>
</dbReference>
<accession>A0A2N9I1M5</accession>
<dbReference type="PROSITE" id="PS50297">
    <property type="entry name" value="ANK_REP_REGION"/>
    <property type="match status" value="1"/>
</dbReference>
<gene>
    <name evidence="3" type="ORF">FSB_LOCUS45811</name>
</gene>
<dbReference type="InterPro" id="IPR036770">
    <property type="entry name" value="Ankyrin_rpt-contain_sf"/>
</dbReference>
<feature type="region of interest" description="Disordered" evidence="2">
    <location>
        <begin position="254"/>
        <end position="292"/>
    </location>
</feature>
<evidence type="ECO:0000256" key="2">
    <source>
        <dbReference type="SAM" id="MobiDB-lite"/>
    </source>
</evidence>
<dbReference type="SUPFAM" id="SSF48403">
    <property type="entry name" value="Ankyrin repeat"/>
    <property type="match status" value="1"/>
</dbReference>
<evidence type="ECO:0000313" key="3">
    <source>
        <dbReference type="EMBL" id="SPD17929.1"/>
    </source>
</evidence>
<evidence type="ECO:0000256" key="1">
    <source>
        <dbReference type="PROSITE-ProRule" id="PRU00023"/>
    </source>
</evidence>
<dbReference type="Gene3D" id="1.25.40.20">
    <property type="entry name" value="Ankyrin repeat-containing domain"/>
    <property type="match status" value="1"/>
</dbReference>
<dbReference type="SMART" id="SM00248">
    <property type="entry name" value="ANK"/>
    <property type="match status" value="3"/>
</dbReference>
<protein>
    <submittedName>
        <fullName evidence="3">Uncharacterized protein</fullName>
    </submittedName>
</protein>